<accession>A0A1H7U320</accession>
<dbReference type="InterPro" id="IPR009409">
    <property type="entry name" value="DUF1059"/>
</dbReference>
<dbReference type="Pfam" id="PF06348">
    <property type="entry name" value="DUF1059"/>
    <property type="match status" value="1"/>
</dbReference>
<evidence type="ECO:0000313" key="1">
    <source>
        <dbReference type="EMBL" id="SEL90647.1"/>
    </source>
</evidence>
<sequence length="52" mass="5643">MSSEMKQATCSCGFSVVSDDETEIVEIIQNHADGKHGKAMTVKDVRGMLKEA</sequence>
<dbReference type="AlphaFoldDB" id="A0A1H7U320"/>
<dbReference type="EMBL" id="FOAD01000011">
    <property type="protein sequence ID" value="SEL90647.1"/>
    <property type="molecule type" value="Genomic_DNA"/>
</dbReference>
<dbReference type="Proteomes" id="UP001058330">
    <property type="component" value="Chromosome"/>
</dbReference>
<proteinExistence type="predicted"/>
<evidence type="ECO:0000313" key="2">
    <source>
        <dbReference type="EMBL" id="UVE50386.1"/>
    </source>
</evidence>
<dbReference type="RefSeq" id="WP_082229634.1">
    <property type="nucleotide sequence ID" value="NZ_CP078063.1"/>
</dbReference>
<reference evidence="2" key="2">
    <citation type="submission" date="2021-07" db="EMBL/GenBank/DDBJ databases">
        <title>Studies on halocins as antimicrobial molecules from haloarchaea.</title>
        <authorList>
            <person name="Kumar S."/>
            <person name="Khare S.K."/>
        </authorList>
    </citation>
    <scope>NUCLEOTIDE SEQUENCE</scope>
    <source>
        <strain evidence="2">NCIM 5678</strain>
    </source>
</reference>
<dbReference type="GeneID" id="74527284"/>
<organism evidence="1 3">
    <name type="scientific">Haloferax larsenii</name>
    <dbReference type="NCBI Taxonomy" id="302484"/>
    <lineage>
        <taxon>Archaea</taxon>
        <taxon>Methanobacteriati</taxon>
        <taxon>Methanobacteriota</taxon>
        <taxon>Stenosarchaea group</taxon>
        <taxon>Halobacteria</taxon>
        <taxon>Halobacteriales</taxon>
        <taxon>Haloferacaceae</taxon>
        <taxon>Haloferax</taxon>
    </lineage>
</organism>
<reference evidence="1 3" key="1">
    <citation type="submission" date="2016-10" db="EMBL/GenBank/DDBJ databases">
        <authorList>
            <person name="de Groot N.N."/>
        </authorList>
    </citation>
    <scope>NUCLEOTIDE SEQUENCE [LARGE SCALE GENOMIC DNA]</scope>
    <source>
        <strain evidence="1 3">CDM_5</strain>
    </source>
</reference>
<dbReference type="OrthoDB" id="9023at2157"/>
<keyword evidence="4" id="KW-1185">Reference proteome</keyword>
<evidence type="ECO:0000313" key="4">
    <source>
        <dbReference type="Proteomes" id="UP001058330"/>
    </source>
</evidence>
<protein>
    <submittedName>
        <fullName evidence="2">DUF1059 domain-containing protein</fullName>
    </submittedName>
</protein>
<dbReference type="Proteomes" id="UP000183894">
    <property type="component" value="Unassembled WGS sequence"/>
</dbReference>
<name>A0A1H7U320_HALLR</name>
<gene>
    <name evidence="2" type="ORF">KU306_00290</name>
    <name evidence="1" type="ORF">SAMN04488691_11122</name>
</gene>
<dbReference type="EMBL" id="CP078063">
    <property type="protein sequence ID" value="UVE50386.1"/>
    <property type="molecule type" value="Genomic_DNA"/>
</dbReference>
<evidence type="ECO:0000313" key="3">
    <source>
        <dbReference type="Proteomes" id="UP000183894"/>
    </source>
</evidence>